<dbReference type="EMBL" id="SJPF01000001">
    <property type="protein sequence ID" value="TWT38917.1"/>
    <property type="molecule type" value="Genomic_DNA"/>
</dbReference>
<protein>
    <submittedName>
        <fullName evidence="1">Uncharacterized protein</fullName>
    </submittedName>
</protein>
<organism evidence="1 2">
    <name type="scientific">Blastopirellula retiformator</name>
    <dbReference type="NCBI Taxonomy" id="2527970"/>
    <lineage>
        <taxon>Bacteria</taxon>
        <taxon>Pseudomonadati</taxon>
        <taxon>Planctomycetota</taxon>
        <taxon>Planctomycetia</taxon>
        <taxon>Pirellulales</taxon>
        <taxon>Pirellulaceae</taxon>
        <taxon>Blastopirellula</taxon>
    </lineage>
</organism>
<dbReference type="RefSeq" id="WP_146429135.1">
    <property type="nucleotide sequence ID" value="NZ_SJPF01000001.1"/>
</dbReference>
<proteinExistence type="predicted"/>
<evidence type="ECO:0000313" key="1">
    <source>
        <dbReference type="EMBL" id="TWT38917.1"/>
    </source>
</evidence>
<keyword evidence="2" id="KW-1185">Reference proteome</keyword>
<gene>
    <name evidence="1" type="ORF">Enr8_06110</name>
</gene>
<dbReference type="AlphaFoldDB" id="A0A5C5VLL7"/>
<name>A0A5C5VLL7_9BACT</name>
<accession>A0A5C5VLL7</accession>
<sequence>MAKVPFASFPSGDVSAPVIQVNKTDRRKSVFGSPQSRSGFMSIIATSLPAKEVKSLTVEEFEALVLAMASEVIANPEIRKILQDAVEDSLSDLNSD</sequence>
<evidence type="ECO:0000313" key="2">
    <source>
        <dbReference type="Proteomes" id="UP000318878"/>
    </source>
</evidence>
<reference evidence="1 2" key="1">
    <citation type="submission" date="2019-02" db="EMBL/GenBank/DDBJ databases">
        <title>Deep-cultivation of Planctomycetes and their phenomic and genomic characterization uncovers novel biology.</title>
        <authorList>
            <person name="Wiegand S."/>
            <person name="Jogler M."/>
            <person name="Boedeker C."/>
            <person name="Pinto D."/>
            <person name="Vollmers J."/>
            <person name="Rivas-Marin E."/>
            <person name="Kohn T."/>
            <person name="Peeters S.H."/>
            <person name="Heuer A."/>
            <person name="Rast P."/>
            <person name="Oberbeckmann S."/>
            <person name="Bunk B."/>
            <person name="Jeske O."/>
            <person name="Meyerdierks A."/>
            <person name="Storesund J.E."/>
            <person name="Kallscheuer N."/>
            <person name="Luecker S."/>
            <person name="Lage O.M."/>
            <person name="Pohl T."/>
            <person name="Merkel B.J."/>
            <person name="Hornburger P."/>
            <person name="Mueller R.-W."/>
            <person name="Bruemmer F."/>
            <person name="Labrenz M."/>
            <person name="Spormann A.M."/>
            <person name="Op Den Camp H."/>
            <person name="Overmann J."/>
            <person name="Amann R."/>
            <person name="Jetten M.S.M."/>
            <person name="Mascher T."/>
            <person name="Medema M.H."/>
            <person name="Devos D.P."/>
            <person name="Kaster A.-K."/>
            <person name="Ovreas L."/>
            <person name="Rohde M."/>
            <person name="Galperin M.Y."/>
            <person name="Jogler C."/>
        </authorList>
    </citation>
    <scope>NUCLEOTIDE SEQUENCE [LARGE SCALE GENOMIC DNA]</scope>
    <source>
        <strain evidence="1 2">Enr8</strain>
    </source>
</reference>
<comment type="caution">
    <text evidence="1">The sequence shown here is derived from an EMBL/GenBank/DDBJ whole genome shotgun (WGS) entry which is preliminary data.</text>
</comment>
<dbReference type="Proteomes" id="UP000318878">
    <property type="component" value="Unassembled WGS sequence"/>
</dbReference>